<feature type="domain" description="Toprim" evidence="9">
    <location>
        <begin position="5"/>
        <end position="151"/>
    </location>
</feature>
<dbReference type="GO" id="GO:0006281">
    <property type="term" value="P:DNA repair"/>
    <property type="evidence" value="ECO:0007669"/>
    <property type="project" value="TreeGrafter"/>
</dbReference>
<dbReference type="Gene3D" id="1.10.290.10">
    <property type="entry name" value="Topoisomerase I, domain 4"/>
    <property type="match status" value="1"/>
</dbReference>
<dbReference type="InterPro" id="IPR006171">
    <property type="entry name" value="TOPRIM_dom"/>
</dbReference>
<dbReference type="AlphaFoldDB" id="A0A3N4L161"/>
<dbReference type="InterPro" id="IPR023405">
    <property type="entry name" value="Topo_IA_core_domain"/>
</dbReference>
<evidence type="ECO:0000256" key="4">
    <source>
        <dbReference type="ARBA" id="ARBA00023029"/>
    </source>
</evidence>
<gene>
    <name evidence="11" type="ORF">P167DRAFT_553793</name>
</gene>
<feature type="region of interest" description="Disordered" evidence="8">
    <location>
        <begin position="529"/>
        <end position="576"/>
    </location>
</feature>
<dbReference type="InterPro" id="IPR000380">
    <property type="entry name" value="Topo_IA"/>
</dbReference>
<evidence type="ECO:0000313" key="11">
    <source>
        <dbReference type="EMBL" id="RPB11715.1"/>
    </source>
</evidence>
<dbReference type="Gene3D" id="1.10.460.10">
    <property type="entry name" value="Topoisomerase I, domain 2"/>
    <property type="match status" value="1"/>
</dbReference>
<evidence type="ECO:0000256" key="3">
    <source>
        <dbReference type="ARBA" id="ARBA00012891"/>
    </source>
</evidence>
<dbReference type="InterPro" id="IPR034144">
    <property type="entry name" value="TOPRIM_TopoIII"/>
</dbReference>
<evidence type="ECO:0000256" key="2">
    <source>
        <dbReference type="ARBA" id="ARBA00009446"/>
    </source>
</evidence>
<evidence type="ECO:0000313" key="12">
    <source>
        <dbReference type="Proteomes" id="UP000277580"/>
    </source>
</evidence>
<dbReference type="GO" id="GO:0031422">
    <property type="term" value="C:RecQ family helicase-topoisomerase III complex"/>
    <property type="evidence" value="ECO:0007669"/>
    <property type="project" value="TreeGrafter"/>
</dbReference>
<evidence type="ECO:0000256" key="8">
    <source>
        <dbReference type="SAM" id="MobiDB-lite"/>
    </source>
</evidence>
<dbReference type="InterPro" id="IPR013824">
    <property type="entry name" value="Topo_IA_cen_sub1"/>
</dbReference>
<dbReference type="GO" id="GO:0006265">
    <property type="term" value="P:DNA topological change"/>
    <property type="evidence" value="ECO:0007669"/>
    <property type="project" value="InterPro"/>
</dbReference>
<dbReference type="SMART" id="SM00493">
    <property type="entry name" value="TOPRIM"/>
    <property type="match status" value="1"/>
</dbReference>
<dbReference type="CDD" id="cd00186">
    <property type="entry name" value="TOP1Ac"/>
    <property type="match status" value="1"/>
</dbReference>
<dbReference type="GO" id="GO:0003917">
    <property type="term" value="F:DNA topoisomerase type I (single strand cut, ATP-independent) activity"/>
    <property type="evidence" value="ECO:0007669"/>
    <property type="project" value="UniProtKB-EC"/>
</dbReference>
<sequence>MPPKKILCIAEKPSIAKAVSQHMSGGQTNVRTTKNKYIKNYDFTYLFAQPWGECAVTMTSVLGHTVEWDFDDAHRKWNSCAPGALFEARTVQVIGEKTKDVATNITHEARNASMLFIWTDCDREGEYIGTEVRDIALKANPRIMVKRARFSNIERAHILHAAQNPIDLDERQAAAVSARIELDLRIGAAFTRWQTTALKAILGSDQIVSYGSCQFPTLGFVVDRYHKIKNFVAEPFWYIKVMQKRDDIHVTFNWNRSRLFDRMSTVILFERCLLEKYATVISTVSKPARKLKPLPLTTVELQKQGSRLLGLSSQLVMTIAEKLYISGFISYPRTETDQFDKAIDLRALVDKQIQSESWGQFAQGLMDGGFSQPCMGKNNDKAHPPIHPVAFVAPSALATADERKVYELITRRFLACCSEDAIGETTTVNIKYGDEHFHTSGLIVRKRNYLDVYIYEKWVSSQILPKFRDGERFIPTEANITEGKTSPPAYLTEPELIALMDANGIGTDATMADHIARITERMYVFAQPKTRGAGGGGGDAEEEMDNEPAAAGRGRGRGHGRGGAARGGGRGGAAAGGGRGGMLEFIPSNLGIALVEGYDKIGFDNSLSKPFLRKEMEEKMKRICEGTMTRGDVVHSSLEQYRDMFIKASRQVGILQESARKYLGP</sequence>
<keyword evidence="6 7" id="KW-0413">Isomerase</keyword>
<dbReference type="PANTHER" id="PTHR11390">
    <property type="entry name" value="PROKARYOTIC DNA TOPOISOMERASE"/>
    <property type="match status" value="1"/>
</dbReference>
<dbReference type="GO" id="GO:0005634">
    <property type="term" value="C:nucleus"/>
    <property type="evidence" value="ECO:0007669"/>
    <property type="project" value="TreeGrafter"/>
</dbReference>
<feature type="compositionally biased region" description="Gly residues" evidence="8">
    <location>
        <begin position="561"/>
        <end position="576"/>
    </location>
</feature>
<feature type="domain" description="Topo IA-type catalytic" evidence="10">
    <location>
        <begin position="169"/>
        <end position="645"/>
    </location>
</feature>
<evidence type="ECO:0000259" key="10">
    <source>
        <dbReference type="PROSITE" id="PS52039"/>
    </source>
</evidence>
<dbReference type="PRINTS" id="PR00417">
    <property type="entry name" value="PRTPISMRASEI"/>
</dbReference>
<evidence type="ECO:0000256" key="7">
    <source>
        <dbReference type="RuleBase" id="RU362092"/>
    </source>
</evidence>
<reference evidence="11 12" key="1">
    <citation type="journal article" date="2018" name="Nat. Ecol. Evol.">
        <title>Pezizomycetes genomes reveal the molecular basis of ectomycorrhizal truffle lifestyle.</title>
        <authorList>
            <person name="Murat C."/>
            <person name="Payen T."/>
            <person name="Noel B."/>
            <person name="Kuo A."/>
            <person name="Morin E."/>
            <person name="Chen J."/>
            <person name="Kohler A."/>
            <person name="Krizsan K."/>
            <person name="Balestrini R."/>
            <person name="Da Silva C."/>
            <person name="Montanini B."/>
            <person name="Hainaut M."/>
            <person name="Levati E."/>
            <person name="Barry K.W."/>
            <person name="Belfiori B."/>
            <person name="Cichocki N."/>
            <person name="Clum A."/>
            <person name="Dockter R.B."/>
            <person name="Fauchery L."/>
            <person name="Guy J."/>
            <person name="Iotti M."/>
            <person name="Le Tacon F."/>
            <person name="Lindquist E.A."/>
            <person name="Lipzen A."/>
            <person name="Malagnac F."/>
            <person name="Mello A."/>
            <person name="Molinier V."/>
            <person name="Miyauchi S."/>
            <person name="Poulain J."/>
            <person name="Riccioni C."/>
            <person name="Rubini A."/>
            <person name="Sitrit Y."/>
            <person name="Splivallo R."/>
            <person name="Traeger S."/>
            <person name="Wang M."/>
            <person name="Zifcakova L."/>
            <person name="Wipf D."/>
            <person name="Zambonelli A."/>
            <person name="Paolocci F."/>
            <person name="Nowrousian M."/>
            <person name="Ottonello S."/>
            <person name="Baldrian P."/>
            <person name="Spatafora J.W."/>
            <person name="Henrissat B."/>
            <person name="Nagy L.G."/>
            <person name="Aury J.M."/>
            <person name="Wincker P."/>
            <person name="Grigoriev I.V."/>
            <person name="Bonfante P."/>
            <person name="Martin F.M."/>
        </authorList>
    </citation>
    <scope>NUCLEOTIDE SEQUENCE [LARGE SCALE GENOMIC DNA]</scope>
    <source>
        <strain evidence="11 12">CCBAS932</strain>
    </source>
</reference>
<name>A0A3N4L161_9PEZI</name>
<dbReference type="SMART" id="SM00436">
    <property type="entry name" value="TOP1Bc"/>
    <property type="match status" value="1"/>
</dbReference>
<comment type="catalytic activity">
    <reaction evidence="1 7">
        <text>ATP-independent breakage of single-stranded DNA, followed by passage and rejoining.</text>
        <dbReference type="EC" id="5.6.2.1"/>
    </reaction>
</comment>
<evidence type="ECO:0000256" key="1">
    <source>
        <dbReference type="ARBA" id="ARBA00000213"/>
    </source>
</evidence>
<dbReference type="CDD" id="cd03362">
    <property type="entry name" value="TOPRIM_TopoIA_TopoIII"/>
    <property type="match status" value="1"/>
</dbReference>
<dbReference type="FunFam" id="3.40.50.140:FF:000005">
    <property type="entry name" value="DNA topoisomerase"/>
    <property type="match status" value="1"/>
</dbReference>
<protein>
    <recommendedName>
        <fullName evidence="3 7">DNA topoisomerase</fullName>
        <ecNumber evidence="3 7">5.6.2.1</ecNumber>
    </recommendedName>
</protein>
<dbReference type="InterPro" id="IPR013825">
    <property type="entry name" value="Topo_IA_cen_sub2"/>
</dbReference>
<dbReference type="InParanoid" id="A0A3N4L161"/>
<evidence type="ECO:0000256" key="6">
    <source>
        <dbReference type="ARBA" id="ARBA00023235"/>
    </source>
</evidence>
<dbReference type="SMART" id="SM00437">
    <property type="entry name" value="TOP1Ac"/>
    <property type="match status" value="1"/>
</dbReference>
<dbReference type="Pfam" id="PF01751">
    <property type="entry name" value="Toprim"/>
    <property type="match status" value="1"/>
</dbReference>
<dbReference type="PROSITE" id="PS52039">
    <property type="entry name" value="TOPO_IA_2"/>
    <property type="match status" value="1"/>
</dbReference>
<dbReference type="GO" id="GO:0003677">
    <property type="term" value="F:DNA binding"/>
    <property type="evidence" value="ECO:0007669"/>
    <property type="project" value="UniProtKB-KW"/>
</dbReference>
<evidence type="ECO:0000256" key="5">
    <source>
        <dbReference type="ARBA" id="ARBA00023125"/>
    </source>
</evidence>
<comment type="similarity">
    <text evidence="2 7">Belongs to the type IA topoisomerase family.</text>
</comment>
<dbReference type="FunCoup" id="A0A3N4L161">
    <property type="interactions" value="900"/>
</dbReference>
<dbReference type="PANTHER" id="PTHR11390:SF21">
    <property type="entry name" value="DNA TOPOISOMERASE 3-ALPHA"/>
    <property type="match status" value="1"/>
</dbReference>
<dbReference type="Gene3D" id="3.40.50.140">
    <property type="match status" value="1"/>
</dbReference>
<dbReference type="EC" id="5.6.2.1" evidence="3 7"/>
<dbReference type="Proteomes" id="UP000277580">
    <property type="component" value="Unassembled WGS sequence"/>
</dbReference>
<comment type="function">
    <text evidence="7">Introduces a single-strand break via transesterification at a target site in duplex DNA. Releases the supercoiling and torsional tension of DNA introduced during the DNA replication and transcription by transiently cleaving and rejoining one strand of the DNA duplex. The scissile phosphodiester is attacked by the catalytic tyrosine of the enzyme, resulting in the formation of a DNA-(5'-phosphotyrosyl)-enzyme intermediate and the expulsion of a 3'-OH DNA strand.</text>
</comment>
<dbReference type="InterPro" id="IPR013497">
    <property type="entry name" value="Topo_IA_cen"/>
</dbReference>
<dbReference type="Pfam" id="PF01131">
    <property type="entry name" value="Topoisom_bac"/>
    <property type="match status" value="1"/>
</dbReference>
<dbReference type="GO" id="GO:0006310">
    <property type="term" value="P:DNA recombination"/>
    <property type="evidence" value="ECO:0007669"/>
    <property type="project" value="TreeGrafter"/>
</dbReference>
<dbReference type="InterPro" id="IPR003601">
    <property type="entry name" value="Topo_IA_2"/>
</dbReference>
<proteinExistence type="inferred from homology"/>
<evidence type="ECO:0000259" key="9">
    <source>
        <dbReference type="PROSITE" id="PS50880"/>
    </source>
</evidence>
<dbReference type="InterPro" id="IPR003602">
    <property type="entry name" value="Topo_IA_DNA-bd_dom"/>
</dbReference>
<dbReference type="Gene3D" id="2.70.20.10">
    <property type="entry name" value="Topoisomerase I, domain 3"/>
    <property type="match status" value="1"/>
</dbReference>
<dbReference type="PROSITE" id="PS50880">
    <property type="entry name" value="TOPRIM"/>
    <property type="match status" value="1"/>
</dbReference>
<dbReference type="InterPro" id="IPR013826">
    <property type="entry name" value="Topo_IA_cen_sub3"/>
</dbReference>
<organism evidence="11 12">
    <name type="scientific">Morchella conica CCBAS932</name>
    <dbReference type="NCBI Taxonomy" id="1392247"/>
    <lineage>
        <taxon>Eukaryota</taxon>
        <taxon>Fungi</taxon>
        <taxon>Dikarya</taxon>
        <taxon>Ascomycota</taxon>
        <taxon>Pezizomycotina</taxon>
        <taxon>Pezizomycetes</taxon>
        <taxon>Pezizales</taxon>
        <taxon>Morchellaceae</taxon>
        <taxon>Morchella</taxon>
    </lineage>
</organism>
<dbReference type="EMBL" id="ML119133">
    <property type="protein sequence ID" value="RPB11715.1"/>
    <property type="molecule type" value="Genomic_DNA"/>
</dbReference>
<keyword evidence="12" id="KW-1185">Reference proteome</keyword>
<dbReference type="OrthoDB" id="430051at2759"/>
<dbReference type="SUPFAM" id="SSF56712">
    <property type="entry name" value="Prokaryotic type I DNA topoisomerase"/>
    <property type="match status" value="1"/>
</dbReference>
<keyword evidence="5 7" id="KW-0238">DNA-binding</keyword>
<keyword evidence="4 7" id="KW-0799">Topoisomerase</keyword>
<dbReference type="STRING" id="1392247.A0A3N4L161"/>
<dbReference type="FunFam" id="1.10.290.10:FF:000001">
    <property type="entry name" value="DNA topoisomerase"/>
    <property type="match status" value="1"/>
</dbReference>
<accession>A0A3N4L161</accession>